<evidence type="ECO:0000313" key="2">
    <source>
        <dbReference type="EMBL" id="MDW0114172.1"/>
    </source>
</evidence>
<evidence type="ECO:0000256" key="1">
    <source>
        <dbReference type="SAM" id="Phobius"/>
    </source>
</evidence>
<reference evidence="2 3" key="1">
    <citation type="submission" date="2023-06" db="EMBL/GenBank/DDBJ databases">
        <title>Sporosarcina sp. nov., isolated from Korean traditional fermented seafood 'Jeotgal'.</title>
        <authorList>
            <person name="Yang A.I."/>
            <person name="Shin N.-R."/>
        </authorList>
    </citation>
    <scope>NUCLEOTIDE SEQUENCE [LARGE SCALE GENOMIC DNA]</scope>
    <source>
        <strain evidence="2 3">KCTC13119</strain>
    </source>
</reference>
<sequence>MKFSTARGLTIILAVVAAVSITTYFYLDEKDMMIPFLALIIKPLMMVTLFPAAFLLLASIMASSKKEEQITRHNFLNAFVILICLFAFRAIVTFMR</sequence>
<protein>
    <submittedName>
        <fullName evidence="2">Uncharacterized protein</fullName>
    </submittedName>
</protein>
<dbReference type="RefSeq" id="WP_317945012.1">
    <property type="nucleotide sequence ID" value="NZ_JAUBDI010000013.1"/>
</dbReference>
<gene>
    <name evidence="2" type="ORF">QT711_13330</name>
</gene>
<evidence type="ECO:0000313" key="3">
    <source>
        <dbReference type="Proteomes" id="UP001282284"/>
    </source>
</evidence>
<name>A0ABU4GEZ1_9BACL</name>
<keyword evidence="1" id="KW-0812">Transmembrane</keyword>
<comment type="caution">
    <text evidence="2">The sequence shown here is derived from an EMBL/GenBank/DDBJ whole genome shotgun (WGS) entry which is preliminary data.</text>
</comment>
<dbReference type="Proteomes" id="UP001282284">
    <property type="component" value="Unassembled WGS sequence"/>
</dbReference>
<keyword evidence="1" id="KW-1133">Transmembrane helix</keyword>
<feature type="transmembrane region" description="Helical" evidence="1">
    <location>
        <begin position="74"/>
        <end position="95"/>
    </location>
</feature>
<dbReference type="EMBL" id="JAUBDI010000013">
    <property type="protein sequence ID" value="MDW0114172.1"/>
    <property type="molecule type" value="Genomic_DNA"/>
</dbReference>
<proteinExistence type="predicted"/>
<feature type="transmembrane region" description="Helical" evidence="1">
    <location>
        <begin position="33"/>
        <end position="62"/>
    </location>
</feature>
<organism evidence="2 3">
    <name type="scientific">Sporosarcina saromensis</name>
    <dbReference type="NCBI Taxonomy" id="359365"/>
    <lineage>
        <taxon>Bacteria</taxon>
        <taxon>Bacillati</taxon>
        <taxon>Bacillota</taxon>
        <taxon>Bacilli</taxon>
        <taxon>Bacillales</taxon>
        <taxon>Caryophanaceae</taxon>
        <taxon>Sporosarcina</taxon>
    </lineage>
</organism>
<feature type="transmembrane region" description="Helical" evidence="1">
    <location>
        <begin position="9"/>
        <end position="27"/>
    </location>
</feature>
<keyword evidence="1" id="KW-0472">Membrane</keyword>
<keyword evidence="3" id="KW-1185">Reference proteome</keyword>
<accession>A0ABU4GEZ1</accession>